<dbReference type="EMBL" id="FWFR01000001">
    <property type="protein sequence ID" value="SLN37633.1"/>
    <property type="molecule type" value="Genomic_DNA"/>
</dbReference>
<gene>
    <name evidence="1" type="ORF">OCH7691_01549</name>
</gene>
<name>A0A1Y5SH86_9PROT</name>
<dbReference type="EC" id="3.1.2.28" evidence="1"/>
<dbReference type="CDD" id="cd00586">
    <property type="entry name" value="4HBT"/>
    <property type="match status" value="1"/>
</dbReference>
<dbReference type="Pfam" id="PF13279">
    <property type="entry name" value="4HBT_2"/>
    <property type="match status" value="1"/>
</dbReference>
<reference evidence="1 2" key="1">
    <citation type="submission" date="2017-03" db="EMBL/GenBank/DDBJ databases">
        <authorList>
            <person name="Afonso C.L."/>
            <person name="Miller P.J."/>
            <person name="Scott M.A."/>
            <person name="Spackman E."/>
            <person name="Goraichik I."/>
            <person name="Dimitrov K.M."/>
            <person name="Suarez D.L."/>
            <person name="Swayne D.E."/>
        </authorList>
    </citation>
    <scope>NUCLEOTIDE SEQUENCE [LARGE SCALE GENOMIC DNA]</scope>
    <source>
        <strain evidence="1 2">CECT 7691</strain>
    </source>
</reference>
<sequence>MHGTREVISRVPFTIRRTVHWGDCDPAGIVYTPRFLDFAVETAEAWFHAVTGEHWDGIRRKRNMGSPMVGTTLEFKRPLAAGDLFDLRVLLARIGGASYTLDISGLNAAGELAFRAELTPCMVHVEPFGAARIPDDFRQAMEAYKKTCDET</sequence>
<dbReference type="InParanoid" id="A0A1Y5SH86"/>
<evidence type="ECO:0000313" key="1">
    <source>
        <dbReference type="EMBL" id="SLN37633.1"/>
    </source>
</evidence>
<evidence type="ECO:0000313" key="2">
    <source>
        <dbReference type="Proteomes" id="UP000193200"/>
    </source>
</evidence>
<dbReference type="GO" id="GO:0061522">
    <property type="term" value="F:1,4-dihydroxy-2-naphthoyl-CoA thioesterase activity"/>
    <property type="evidence" value="ECO:0007669"/>
    <property type="project" value="UniProtKB-EC"/>
</dbReference>
<organism evidence="1 2">
    <name type="scientific">Oceanibacterium hippocampi</name>
    <dbReference type="NCBI Taxonomy" id="745714"/>
    <lineage>
        <taxon>Bacteria</taxon>
        <taxon>Pseudomonadati</taxon>
        <taxon>Pseudomonadota</taxon>
        <taxon>Alphaproteobacteria</taxon>
        <taxon>Sneathiellales</taxon>
        <taxon>Sneathiellaceae</taxon>
        <taxon>Oceanibacterium</taxon>
    </lineage>
</organism>
<dbReference type="AlphaFoldDB" id="A0A1Y5SH86"/>
<dbReference type="Proteomes" id="UP000193200">
    <property type="component" value="Unassembled WGS sequence"/>
</dbReference>
<proteinExistence type="predicted"/>
<dbReference type="SUPFAM" id="SSF54637">
    <property type="entry name" value="Thioesterase/thiol ester dehydrase-isomerase"/>
    <property type="match status" value="1"/>
</dbReference>
<dbReference type="Gene3D" id="3.10.129.10">
    <property type="entry name" value="Hotdog Thioesterase"/>
    <property type="match status" value="1"/>
</dbReference>
<keyword evidence="1" id="KW-0378">Hydrolase</keyword>
<dbReference type="InterPro" id="IPR029069">
    <property type="entry name" value="HotDog_dom_sf"/>
</dbReference>
<accession>A0A1Y5SH86</accession>
<protein>
    <submittedName>
        <fullName evidence="1">1,4-dihydroxy-2-naphthoyl-CoA hydrolase</fullName>
        <ecNumber evidence="1">3.1.2.28</ecNumber>
    </submittedName>
</protein>
<keyword evidence="2" id="KW-1185">Reference proteome</keyword>